<dbReference type="InterPro" id="IPR011922">
    <property type="entry name" value="Cell_div_FtsL"/>
</dbReference>
<evidence type="ECO:0000256" key="3">
    <source>
        <dbReference type="ARBA" id="ARBA00022618"/>
    </source>
</evidence>
<dbReference type="Pfam" id="PF04999">
    <property type="entry name" value="FtsL"/>
    <property type="match status" value="1"/>
</dbReference>
<evidence type="ECO:0000256" key="1">
    <source>
        <dbReference type="ARBA" id="ARBA00004401"/>
    </source>
</evidence>
<dbReference type="GO" id="GO:0051301">
    <property type="term" value="P:cell division"/>
    <property type="evidence" value="ECO:0007669"/>
    <property type="project" value="UniProtKB-KW"/>
</dbReference>
<evidence type="ECO:0008006" key="11">
    <source>
        <dbReference type="Google" id="ProtNLM"/>
    </source>
</evidence>
<keyword evidence="3" id="KW-0132">Cell division</keyword>
<organism evidence="9 10">
    <name type="scientific">SAR86 cluster bacterium BACL1 MAG-120820-bin45</name>
    <dbReference type="NCBI Taxonomy" id="1655612"/>
    <lineage>
        <taxon>Bacteria</taxon>
        <taxon>Pseudomonadati</taxon>
        <taxon>Pseudomonadota</taxon>
        <taxon>Gammaproteobacteria</taxon>
        <taxon>SAR86 cluster</taxon>
    </lineage>
</organism>
<feature type="transmembrane region" description="Helical" evidence="8">
    <location>
        <begin position="6"/>
        <end position="25"/>
    </location>
</feature>
<name>A0A0R2UAD5_9GAMM</name>
<accession>A0A0R2UAD5</accession>
<keyword evidence="2" id="KW-1003">Cell membrane</keyword>
<protein>
    <recommendedName>
        <fullName evidence="11">Cell division protein FtsL</fullName>
    </recommendedName>
</protein>
<evidence type="ECO:0000256" key="6">
    <source>
        <dbReference type="ARBA" id="ARBA00023136"/>
    </source>
</evidence>
<comment type="subcellular location">
    <subcellularLocation>
        <location evidence="1">Cell membrane</location>
        <topology evidence="1">Single-pass type II membrane protein</topology>
    </subcellularLocation>
</comment>
<dbReference type="AlphaFoldDB" id="A0A0R2UAD5"/>
<evidence type="ECO:0000256" key="2">
    <source>
        <dbReference type="ARBA" id="ARBA00022475"/>
    </source>
</evidence>
<evidence type="ECO:0000313" key="10">
    <source>
        <dbReference type="Proteomes" id="UP000051027"/>
    </source>
</evidence>
<keyword evidence="5 8" id="KW-1133">Transmembrane helix</keyword>
<evidence type="ECO:0000313" key="9">
    <source>
        <dbReference type="EMBL" id="KRO96457.1"/>
    </source>
</evidence>
<proteinExistence type="predicted"/>
<dbReference type="EMBL" id="LICS01000001">
    <property type="protein sequence ID" value="KRO96457.1"/>
    <property type="molecule type" value="Genomic_DNA"/>
</dbReference>
<evidence type="ECO:0000256" key="4">
    <source>
        <dbReference type="ARBA" id="ARBA00022692"/>
    </source>
</evidence>
<dbReference type="Proteomes" id="UP000051027">
    <property type="component" value="Unassembled WGS sequence"/>
</dbReference>
<keyword evidence="7" id="KW-0131">Cell cycle</keyword>
<keyword evidence="4 8" id="KW-0812">Transmembrane</keyword>
<evidence type="ECO:0000256" key="5">
    <source>
        <dbReference type="ARBA" id="ARBA00022989"/>
    </source>
</evidence>
<evidence type="ECO:0000256" key="8">
    <source>
        <dbReference type="SAM" id="Phobius"/>
    </source>
</evidence>
<comment type="caution">
    <text evidence="9">The sequence shown here is derived from an EMBL/GenBank/DDBJ whole genome shotgun (WGS) entry which is preliminary data.</text>
</comment>
<dbReference type="STRING" id="1655612.ABS10_03685"/>
<sequence length="91" mass="10834">MTHPAQLYFLLILPFFLLCICLDTVKVRWQIAQEFENQEYLQVSQNKLTEINIQLKTEHHHLNSPARIERHAKEVLGMVEITKKVEITYEK</sequence>
<gene>
    <name evidence="9" type="ORF">ABS10_03685</name>
</gene>
<dbReference type="GO" id="GO:0005886">
    <property type="term" value="C:plasma membrane"/>
    <property type="evidence" value="ECO:0007669"/>
    <property type="project" value="UniProtKB-SubCell"/>
</dbReference>
<keyword evidence="6 8" id="KW-0472">Membrane</keyword>
<reference evidence="9 10" key="1">
    <citation type="submission" date="2015-10" db="EMBL/GenBank/DDBJ databases">
        <title>Metagenome-Assembled Genomes uncover a global brackish microbiome.</title>
        <authorList>
            <person name="Hugerth L.W."/>
            <person name="Larsson J."/>
            <person name="Alneberg J."/>
            <person name="Lindh M.V."/>
            <person name="Legrand C."/>
            <person name="Pinhassi J."/>
            <person name="Andersson A.F."/>
        </authorList>
    </citation>
    <scope>NUCLEOTIDE SEQUENCE [LARGE SCALE GENOMIC DNA]</scope>
    <source>
        <strain evidence="9">BACL1 MAG-120820-bin45</strain>
    </source>
</reference>
<evidence type="ECO:0000256" key="7">
    <source>
        <dbReference type="ARBA" id="ARBA00023306"/>
    </source>
</evidence>